<proteinExistence type="predicted"/>
<evidence type="ECO:0000313" key="1">
    <source>
        <dbReference type="EMBL" id="EQB56545.1"/>
    </source>
</evidence>
<dbReference type="AlphaFoldDB" id="T0M6K8"/>
<protein>
    <submittedName>
        <fullName evidence="1">Uncharacterized protein</fullName>
    </submittedName>
</protein>
<dbReference type="HOGENOM" id="CLU_1255890_0_0_1"/>
<dbReference type="OrthoDB" id="10560890at2759"/>
<name>T0M6K8_COLGC</name>
<dbReference type="Proteomes" id="UP000015530">
    <property type="component" value="Unassembled WGS sequence"/>
</dbReference>
<accession>T0M6K8</accession>
<evidence type="ECO:0000313" key="2">
    <source>
        <dbReference type="Proteomes" id="UP000015530"/>
    </source>
</evidence>
<reference evidence="2" key="1">
    <citation type="journal article" date="2013" name="Mol. Plant Microbe Interact.">
        <title>Global aspects of pacC regulation of pathogenicity genes in Colletotrichum gloeosporioides as revealed by transcriptome analysis.</title>
        <authorList>
            <person name="Alkan N."/>
            <person name="Meng X."/>
            <person name="Friedlander G."/>
            <person name="Reuveni E."/>
            <person name="Sukno S."/>
            <person name="Sherman A."/>
            <person name="Thon M."/>
            <person name="Fluhr R."/>
            <person name="Prusky D."/>
        </authorList>
    </citation>
    <scope>NUCLEOTIDE SEQUENCE [LARGE SCALE GENOMIC DNA]</scope>
    <source>
        <strain evidence="2">Cg-14</strain>
    </source>
</reference>
<dbReference type="EMBL" id="AMYD01000717">
    <property type="protein sequence ID" value="EQB56545.1"/>
    <property type="molecule type" value="Genomic_DNA"/>
</dbReference>
<comment type="caution">
    <text evidence="1">The sequence shown here is derived from an EMBL/GenBank/DDBJ whole genome shotgun (WGS) entry which is preliminary data.</text>
</comment>
<sequence length="227" mass="26236">MSFEPLSSRVFVMISFKEEQDDAGFEVQPEQFSDKTRDAIEGGELYENNRANDHNFTGKSWYRLLHEDQQEGTALARWFLDHMDIIRTLEGFRKRLIYVSKQQVRLPQHYLGLSPSGQVWTVDNKPTVEIRASADEWAQLRQKTWRLPNILMRAPTLAKNSLRLVTEGMVSVLSDPIVWPVADAIFPYRVCGSENFPNGTRRVLPLWIERLLMPTQDDAQNNAQNDA</sequence>
<gene>
    <name evidence="1" type="ORF">CGLO_03440</name>
</gene>
<organism evidence="1 2">
    <name type="scientific">Colletotrichum gloeosporioides (strain Cg-14)</name>
    <name type="common">Anthracnose fungus</name>
    <name type="synonym">Glomerella cingulata</name>
    <dbReference type="NCBI Taxonomy" id="1237896"/>
    <lineage>
        <taxon>Eukaryota</taxon>
        <taxon>Fungi</taxon>
        <taxon>Dikarya</taxon>
        <taxon>Ascomycota</taxon>
        <taxon>Pezizomycotina</taxon>
        <taxon>Sordariomycetes</taxon>
        <taxon>Hypocreomycetidae</taxon>
        <taxon>Glomerellales</taxon>
        <taxon>Glomerellaceae</taxon>
        <taxon>Colletotrichum</taxon>
        <taxon>Colletotrichum gloeosporioides species complex</taxon>
    </lineage>
</organism>